<dbReference type="GO" id="GO:0007156">
    <property type="term" value="P:homophilic cell adhesion via plasma membrane adhesion molecules"/>
    <property type="evidence" value="ECO:0007669"/>
    <property type="project" value="InterPro"/>
</dbReference>
<feature type="domain" description="Cadherin" evidence="5">
    <location>
        <begin position="897"/>
        <end position="992"/>
    </location>
</feature>
<feature type="domain" description="Cadherin" evidence="5">
    <location>
        <begin position="72"/>
        <end position="167"/>
    </location>
</feature>
<dbReference type="PROSITE" id="PS50268">
    <property type="entry name" value="CADHERIN_2"/>
    <property type="match status" value="10"/>
</dbReference>
<dbReference type="PANTHER" id="PTHR24027:SF438">
    <property type="entry name" value="CADHERIN 23"/>
    <property type="match status" value="1"/>
</dbReference>
<dbReference type="Proteomes" id="UP001432046">
    <property type="component" value="Chromosome"/>
</dbReference>
<dbReference type="CDD" id="cd11304">
    <property type="entry name" value="Cadherin_repeat"/>
    <property type="match status" value="10"/>
</dbReference>
<dbReference type="GO" id="GO:0016477">
    <property type="term" value="P:cell migration"/>
    <property type="evidence" value="ECO:0007669"/>
    <property type="project" value="TreeGrafter"/>
</dbReference>
<dbReference type="GO" id="GO:0008237">
    <property type="term" value="F:metallopeptidase activity"/>
    <property type="evidence" value="ECO:0007669"/>
    <property type="project" value="InterPro"/>
</dbReference>
<dbReference type="Gene3D" id="2.60.40.60">
    <property type="entry name" value="Cadherins"/>
    <property type="match status" value="10"/>
</dbReference>
<evidence type="ECO:0000256" key="3">
    <source>
        <dbReference type="ARBA" id="ARBA00022837"/>
    </source>
</evidence>
<dbReference type="GO" id="GO:0045296">
    <property type="term" value="F:cadherin binding"/>
    <property type="evidence" value="ECO:0007669"/>
    <property type="project" value="TreeGrafter"/>
</dbReference>
<evidence type="ECO:0000259" key="5">
    <source>
        <dbReference type="PROSITE" id="PS50268"/>
    </source>
</evidence>
<dbReference type="InterPro" id="IPR024079">
    <property type="entry name" value="MetalloPept_cat_dom_sf"/>
</dbReference>
<keyword evidence="3" id="KW-0106">Calcium</keyword>
<comment type="subcellular location">
    <subcellularLocation>
        <location evidence="1">Membrane</location>
    </subcellularLocation>
</comment>
<dbReference type="InterPro" id="IPR015919">
    <property type="entry name" value="Cadherin-like_sf"/>
</dbReference>
<feature type="domain" description="Cadherin" evidence="5">
    <location>
        <begin position="691"/>
        <end position="787"/>
    </location>
</feature>
<keyword evidence="8" id="KW-1185">Reference proteome</keyword>
<dbReference type="SUPFAM" id="SSF49313">
    <property type="entry name" value="Cadherin-like"/>
    <property type="match status" value="10"/>
</dbReference>
<feature type="domain" description="Cadherin" evidence="5">
    <location>
        <begin position="279"/>
        <end position="375"/>
    </location>
</feature>
<dbReference type="GO" id="GO:0016342">
    <property type="term" value="C:catenin complex"/>
    <property type="evidence" value="ECO:0007669"/>
    <property type="project" value="TreeGrafter"/>
</dbReference>
<keyword evidence="4" id="KW-0472">Membrane</keyword>
<dbReference type="RefSeq" id="WP_166213455.1">
    <property type="nucleotide sequence ID" value="NZ_CP088285.1"/>
</dbReference>
<organism evidence="6">
    <name type="scientific">Bradyrhizobium septentrionale</name>
    <dbReference type="NCBI Taxonomy" id="1404411"/>
    <lineage>
        <taxon>Bacteria</taxon>
        <taxon>Pseudomonadati</taxon>
        <taxon>Pseudomonadota</taxon>
        <taxon>Alphaproteobacteria</taxon>
        <taxon>Hyphomicrobiales</taxon>
        <taxon>Nitrobacteraceae</taxon>
        <taxon>Bradyrhizobium</taxon>
    </lineage>
</organism>
<dbReference type="GO" id="GO:0008013">
    <property type="term" value="F:beta-catenin binding"/>
    <property type="evidence" value="ECO:0007669"/>
    <property type="project" value="TreeGrafter"/>
</dbReference>
<dbReference type="SMART" id="SM00710">
    <property type="entry name" value="PbH1"/>
    <property type="match status" value="10"/>
</dbReference>
<dbReference type="GO" id="GO:0005509">
    <property type="term" value="F:calcium ion binding"/>
    <property type="evidence" value="ECO:0007669"/>
    <property type="project" value="InterPro"/>
</dbReference>
<dbReference type="EMBL" id="CP147711">
    <property type="protein sequence ID" value="WXC80507.1"/>
    <property type="molecule type" value="Genomic_DNA"/>
</dbReference>
<sequence length="2690" mass="265667">MTTIPAYTIGGLTRPELHLDPSGNIILDPAAQAFVDAYGLQYLYLGCPPGTPFPPIHGFLSAPTDTNSGANTVVEGAAVNSSVNITAHSDSLIGLPVTYSLTSDSSHGGFKIDANTGVVTIADPTKVDFESSGGSYVVNVQATDGIFVSSQSFTIAVSNAPPSTPTDSNATANAVNEGAAVNTLVGITAAAADVNGPGVTYSLTADTSNGGFKIDPNTGVVSVANSGKIDFETAPGHAYSITVQASDGHGGVSLQTFTINVNDLPVSTPVDVNAAANAVVEGAAANTLVGVTASAVDPNGPATTYSLTGDTSGGGFKIDASTGVVTVADPTKLDFESSAPGHAYTITVHATAGATSSTQTFTINVTDAPPSAPTDTDATANSVTEGAAAGTVVGVTAHATDINGGAVTYSLVGDTSGGGFTVNAATGVVTVADPTKLDFETSHGSYTITAQASDGTLSSTQTFTVNVTDVAPSTPVDSNAAANAVVEGAAVGSTVGITASSTDVNGPGVTYSLTGDTSGGGFTIDSHTGVITVADPTKIDYESAPGHAYTVTAQASDGTLTNSQTFTIGVNEAPPSSPVDSDAAANAVAEGAAAGTAVGVTASSTDVNGPPVTYALIGDTSGGGFTINATTGVITVADPTKIDYESSGAGHSYTVTAQASDGTTASSQTFTIGVTDVAPSAPVDSDVGANSVVEGAANGSTVGIIASAIDINGPAVTYSLTGDTSGGGFTINAATGVITVADSSKIDYETAAGHAYTVTATASDGTLTNSQTFTIAVNDVAPSAPVDGDAAGNNVVEGAAAGTAVGVTASSTDVNGPAVTYSLTGDTSGGGFTINATTGVITVADPTKLDYESAPGHAYTVTAQASDGTLTNLQTFTIAVNDAPPSAPVDADAGANSITEGAANGSTVGITASSTDVNGPAVTYSLIGDTSGGGFTINATTGVITVADSTKIDFESSGGSYTVVAQSSDGTLANSQTFTIAVTDVAPSTPIDSDAGVNRVAIGAPAGSGTGVTASSTDVNGPAVTYSLVGDTSGGAFTINAATGKVTVADPTKINIADPSYDVTVDASDGTLHNQQTFTIAVVVDQAPVVTAGHTLNYTENQAATAIDSAITVTDGDDANLVSATVQITGGYVNGEDVLAFANTATITGTFNAATGTLTLTGTDTVANYQAALAAVTYHNTSDNPSGAARTVTITANDGTLDSSPVTDTINVTPVNDPPVVVAGHTLNYTENQAATAFDPAITVSDVDNTTLASATVQITGNYANGQDVLAFTTQNGITGSFNAGTGLLTLTGTATVAQYQAALASVTYQNTSDNPSGLARTVTIITNDGSANSAAVTDTINVTPVNDPPVTTAGGTLNYTENQAASVIDASVNVSDVDSANMSSATVAITGGFAAGQDVLGFVNQNGISGSYNSATGVLTLTGSSSVANYKAALDSITYFNSSDNPSGADRTVSFTVNDGSANSNTSTSTIHVTPVNDAPVVSFGAITGFSEPPNGTPASSSTPVTITPNLTISDAEGNNITDATFVLNNLKASDALSIAGHAGTSGDIGGIHFDITSTAGTETISFTGTDTLAHYNAVLDLIQFNNTSENPDSTARSYTLTVHDDGGTANGGNNTGTASTTGSVTAVDDAPTAAVPADNSLGTAFSHTDFAISGLSVADIDSDPGTVTATVSSAHANLTFNTAGLASFTNNDSHTVTLTGTAAQVNTALATLTYNSDDGFAGSDTVTLNVSDNGHTGTGGPLTSGAQTFHVGVVPQVFYIDNSATALANSHNLGTAADPYTSIAAFNAANPAGSGDYVVLRSGTYTEANGINLANGVNLVGGSHALTFTNPVTGALVTANAATGTDPVIKVTGADNGIDLLGASGHSISGVSIDTSASTGIGISDDGNNVGTVSMSDITVKTASGAGLSFTHGGTITVTGSNNTISSTTGTALDVEHTNIGAGNLTFKSISATGSSGSAGIILDTTGSAGGLTVTGTGTAGSGGTINNKTGADILSGTDAGGQTTSGTGGTGIYLHNTSNVSLSDMSLHDFSNFAIYGNNVTGFTFADGTISGTNGTNNAGDREESSIRFDNLLGTSSITGSSISGGFDENIDLYNTSGTLNRLTMDSDTFGLIGSTGNDNVRGQVYNSATANYTLTNSTFAGTRADFIAFTANNNSSMDAVVRGNTFHNGQAIVPGGGTAVDIRSGSGGLVSAATTTFDISHNILTDGGANAFDTVGIFVAKGQDNGTMSGTIASNSIGPAKVGSNSDGIFVRDAGAGTLTTLIQNNTITGVGNNGIHLQNNDGSSTLNATIYGNSVSSPTSANPFAALLVDNGATATDTSTTNVVIGSGTGGAGTKNTLNHNATYATDVELSNFNGNTHLNLSKNGSTSGTAAGVITDDNTSGTGAITVDTSGGSGTTTLVGTLPTLPTPVAPLLATAGGVQATTPTTGEMHLTQSQLDSVVSAAIDLWAKAGAGAGQLAALHAVSFSVADLAGQIVGQEGAGHITIDTDAAGHGWFVDPTPSDNSEFTNTLNASGSNLQTDPSTAAAGHLDLLTTVVHELGHVLGLPDTISASDVNDLMYIGLADGERRLPTTADLPKDHSMDPGQPQQNFVFASSAAPSSQQPASAPSAGVAMGHSFDFSAFAQTPQADTSHTMAVAANAPTWSDLFSGQSNAGNPWAGHETTFAAMGGTPTDNHLHTQHDLLV</sequence>
<reference evidence="7" key="3">
    <citation type="submission" date="2024-03" db="EMBL/GenBank/DDBJ databases">
        <authorList>
            <person name="Bromfield E.S.P."/>
            <person name="Cloutier S."/>
        </authorList>
    </citation>
    <scope>NUCLEOTIDE SEQUENCE</scope>
    <source>
        <strain evidence="7">5S5</strain>
    </source>
</reference>
<dbReference type="SMART" id="SM00112">
    <property type="entry name" value="CA"/>
    <property type="match status" value="10"/>
</dbReference>
<dbReference type="EMBL" id="JAAOLE020000001">
    <property type="protein sequence ID" value="NVI49642.1"/>
    <property type="molecule type" value="Genomic_DNA"/>
</dbReference>
<feature type="domain" description="Cadherin" evidence="5">
    <location>
        <begin position="167"/>
        <end position="271"/>
    </location>
</feature>
<dbReference type="InterPro" id="IPR022409">
    <property type="entry name" value="PKD/Chitinase_dom"/>
</dbReference>
<feature type="domain" description="Cadherin" evidence="5">
    <location>
        <begin position="1012"/>
        <end position="1090"/>
    </location>
</feature>
<evidence type="ECO:0000256" key="1">
    <source>
        <dbReference type="ARBA" id="ARBA00004370"/>
    </source>
</evidence>
<dbReference type="InterPro" id="IPR039808">
    <property type="entry name" value="Cadherin"/>
</dbReference>
<reference evidence="7" key="2">
    <citation type="journal article" date="2021" name="Int. J. Syst. Evol. Microbiol.">
        <title>Bradyrhizobium septentrionale sp. nov. (sv. septentrionale) and Bradyrhizobium quebecense sp. nov. (sv. septentrionale) associated with legumes native to Canada possess rearranged symbiosis genes and numerous insertion sequences.</title>
        <authorList>
            <person name="Bromfield E.S.P."/>
            <person name="Cloutier S."/>
        </authorList>
    </citation>
    <scope>NUCLEOTIDE SEQUENCE</scope>
    <source>
        <strain evidence="7">5S5</strain>
    </source>
</reference>
<evidence type="ECO:0000313" key="8">
    <source>
        <dbReference type="Proteomes" id="UP001432046"/>
    </source>
</evidence>
<evidence type="ECO:0000313" key="6">
    <source>
        <dbReference type="EMBL" id="NVI49642.1"/>
    </source>
</evidence>
<feature type="domain" description="Cadherin" evidence="5">
    <location>
        <begin position="795"/>
        <end position="890"/>
    </location>
</feature>
<keyword evidence="2" id="KW-0677">Repeat</keyword>
<dbReference type="SUPFAM" id="SSF55486">
    <property type="entry name" value="Metalloproteases ('zincins'), catalytic domain"/>
    <property type="match status" value="1"/>
</dbReference>
<dbReference type="InterPro" id="IPR002126">
    <property type="entry name" value="Cadherin-like_dom"/>
</dbReference>
<evidence type="ECO:0000256" key="2">
    <source>
        <dbReference type="ARBA" id="ARBA00022737"/>
    </source>
</evidence>
<accession>A0A973W8R6</accession>
<feature type="domain" description="Cadherin" evidence="5">
    <location>
        <begin position="375"/>
        <end position="477"/>
    </location>
</feature>
<dbReference type="Pfam" id="PF00028">
    <property type="entry name" value="Cadherin"/>
    <property type="match status" value="6"/>
</dbReference>
<name>A0A973W8R6_9BRAD</name>
<feature type="domain" description="Cadherin" evidence="5">
    <location>
        <begin position="477"/>
        <end position="580"/>
    </location>
</feature>
<dbReference type="PANTHER" id="PTHR24027">
    <property type="entry name" value="CADHERIN-23"/>
    <property type="match status" value="1"/>
</dbReference>
<proteinExistence type="predicted"/>
<dbReference type="SMART" id="SM00089">
    <property type="entry name" value="PKD"/>
    <property type="match status" value="5"/>
</dbReference>
<evidence type="ECO:0000256" key="4">
    <source>
        <dbReference type="ARBA" id="ARBA00023136"/>
    </source>
</evidence>
<dbReference type="InterPro" id="IPR006626">
    <property type="entry name" value="PbH1"/>
</dbReference>
<gene>
    <name evidence="6" type="ORF">HAP48_043760</name>
    <name evidence="7" type="ORF">WDK88_02285</name>
</gene>
<feature type="domain" description="Cadherin" evidence="5">
    <location>
        <begin position="580"/>
        <end position="684"/>
    </location>
</feature>
<protein>
    <submittedName>
        <fullName evidence="7">Cadherin domain-containing protein</fullName>
    </submittedName>
</protein>
<dbReference type="InterPro" id="IPR011050">
    <property type="entry name" value="Pectin_lyase_fold/virulence"/>
</dbReference>
<evidence type="ECO:0000313" key="7">
    <source>
        <dbReference type="EMBL" id="WXC80507.1"/>
    </source>
</evidence>
<dbReference type="SUPFAM" id="SSF51126">
    <property type="entry name" value="Pectin lyase-like"/>
    <property type="match status" value="1"/>
</dbReference>
<dbReference type="Gene3D" id="3.40.390.10">
    <property type="entry name" value="Collagenase (Catalytic Domain)"/>
    <property type="match status" value="1"/>
</dbReference>
<reference evidence="6" key="1">
    <citation type="submission" date="2020-06" db="EMBL/GenBank/DDBJ databases">
        <title>Whole Genome Sequence of Bradyrhizobium sp. Strain 1S1.</title>
        <authorList>
            <person name="Bromfield E.S.P."/>
            <person name="Cloutier S."/>
        </authorList>
    </citation>
    <scope>NUCLEOTIDE SEQUENCE [LARGE SCALE GENOMIC DNA]</scope>
    <source>
        <strain evidence="6">1S1</strain>
    </source>
</reference>